<name>A0ABV1EW19_9BACI</name>
<dbReference type="Proteomes" id="UP001465426">
    <property type="component" value="Unassembled WGS sequence"/>
</dbReference>
<sequence>MEEKRSAKVTEWSKQSPFFIKKKVIEKTRSYSFSNQSKPPSLLQLKAFSKETSSTDYFQNKRSILQKKKLRLKFIRCNVT</sequence>
<evidence type="ECO:0000313" key="1">
    <source>
        <dbReference type="EMBL" id="MEQ2465300.1"/>
    </source>
</evidence>
<protein>
    <submittedName>
        <fullName evidence="1">Uncharacterized protein</fullName>
    </submittedName>
</protein>
<gene>
    <name evidence="1" type="ORF">WMO63_06400</name>
</gene>
<reference evidence="1 2" key="1">
    <citation type="submission" date="2024-03" db="EMBL/GenBank/DDBJ databases">
        <title>Human intestinal bacterial collection.</title>
        <authorList>
            <person name="Pauvert C."/>
            <person name="Hitch T.C.A."/>
            <person name="Clavel T."/>
        </authorList>
    </citation>
    <scope>NUCLEOTIDE SEQUENCE [LARGE SCALE GENOMIC DNA]</scope>
    <source>
        <strain evidence="1 2">CLA-SR-H024</strain>
    </source>
</reference>
<organism evidence="1 2">
    <name type="scientific">Niallia hominis</name>
    <dbReference type="NCBI Taxonomy" id="3133173"/>
    <lineage>
        <taxon>Bacteria</taxon>
        <taxon>Bacillati</taxon>
        <taxon>Bacillota</taxon>
        <taxon>Bacilli</taxon>
        <taxon>Bacillales</taxon>
        <taxon>Bacillaceae</taxon>
        <taxon>Niallia</taxon>
    </lineage>
</organism>
<evidence type="ECO:0000313" key="2">
    <source>
        <dbReference type="Proteomes" id="UP001465426"/>
    </source>
</evidence>
<accession>A0ABV1EW19</accession>
<keyword evidence="2" id="KW-1185">Reference proteome</keyword>
<proteinExistence type="predicted"/>
<comment type="caution">
    <text evidence="1">The sequence shown here is derived from an EMBL/GenBank/DDBJ whole genome shotgun (WGS) entry which is preliminary data.</text>
</comment>
<dbReference type="EMBL" id="JBBMFN010000010">
    <property type="protein sequence ID" value="MEQ2465300.1"/>
    <property type="molecule type" value="Genomic_DNA"/>
</dbReference>